<proteinExistence type="predicted"/>
<evidence type="ECO:0000313" key="2">
    <source>
        <dbReference type="Proteomes" id="UP001186974"/>
    </source>
</evidence>
<organism evidence="1 2">
    <name type="scientific">Coniosporium uncinatum</name>
    <dbReference type="NCBI Taxonomy" id="93489"/>
    <lineage>
        <taxon>Eukaryota</taxon>
        <taxon>Fungi</taxon>
        <taxon>Dikarya</taxon>
        <taxon>Ascomycota</taxon>
        <taxon>Pezizomycotina</taxon>
        <taxon>Dothideomycetes</taxon>
        <taxon>Dothideomycetes incertae sedis</taxon>
        <taxon>Coniosporium</taxon>
    </lineage>
</organism>
<dbReference type="EMBL" id="JAWDJW010000361">
    <property type="protein sequence ID" value="KAK3080890.1"/>
    <property type="molecule type" value="Genomic_DNA"/>
</dbReference>
<reference evidence="1" key="1">
    <citation type="submission" date="2024-09" db="EMBL/GenBank/DDBJ databases">
        <title>Black Yeasts Isolated from many extreme environments.</title>
        <authorList>
            <person name="Coleine C."/>
            <person name="Stajich J.E."/>
            <person name="Selbmann L."/>
        </authorList>
    </citation>
    <scope>NUCLEOTIDE SEQUENCE</scope>
    <source>
        <strain evidence="1">CCFEE 5737</strain>
    </source>
</reference>
<keyword evidence="2" id="KW-1185">Reference proteome</keyword>
<dbReference type="Proteomes" id="UP001186974">
    <property type="component" value="Unassembled WGS sequence"/>
</dbReference>
<evidence type="ECO:0000313" key="1">
    <source>
        <dbReference type="EMBL" id="KAK3080890.1"/>
    </source>
</evidence>
<accession>A0ACC3DW72</accession>
<comment type="caution">
    <text evidence="1">The sequence shown here is derived from an EMBL/GenBank/DDBJ whole genome shotgun (WGS) entry which is preliminary data.</text>
</comment>
<name>A0ACC3DW72_9PEZI</name>
<gene>
    <name evidence="1" type="ORF">LTS18_012189</name>
</gene>
<protein>
    <submittedName>
        <fullName evidence="1">Uncharacterized protein</fullName>
    </submittedName>
</protein>
<sequence length="104" mass="10822">MEQALEHYQSNCFGVRSSSSETPVFIPPDIQNPNQLRTMSSSNNNSSSSAKSSGGTKMSQSDAARVQSGQAKSGQDMSSSGFAARAQSAGDKNANQGGQSSNKK</sequence>